<dbReference type="Proteomes" id="UP001157502">
    <property type="component" value="Chromosome 10"/>
</dbReference>
<evidence type="ECO:0000313" key="1">
    <source>
        <dbReference type="EMBL" id="KAJ8005611.1"/>
    </source>
</evidence>
<accession>A0ACC2GPM0</accession>
<reference evidence="1" key="1">
    <citation type="submission" date="2021-05" db="EMBL/GenBank/DDBJ databases">
        <authorList>
            <person name="Pan Q."/>
            <person name="Jouanno E."/>
            <person name="Zahm M."/>
            <person name="Klopp C."/>
            <person name="Cabau C."/>
            <person name="Louis A."/>
            <person name="Berthelot C."/>
            <person name="Parey E."/>
            <person name="Roest Crollius H."/>
            <person name="Montfort J."/>
            <person name="Robinson-Rechavi M."/>
            <person name="Bouchez O."/>
            <person name="Lampietro C."/>
            <person name="Lopez Roques C."/>
            <person name="Donnadieu C."/>
            <person name="Postlethwait J."/>
            <person name="Bobe J."/>
            <person name="Dillon D."/>
            <person name="Chandos A."/>
            <person name="von Hippel F."/>
            <person name="Guiguen Y."/>
        </authorList>
    </citation>
    <scope>NUCLEOTIDE SEQUENCE</scope>
    <source>
        <strain evidence="1">YG-Jan2019</strain>
    </source>
</reference>
<keyword evidence="2" id="KW-1185">Reference proteome</keyword>
<name>A0ACC2GPM0_DALPE</name>
<protein>
    <submittedName>
        <fullName evidence="1">Uncharacterized protein</fullName>
    </submittedName>
</protein>
<proteinExistence type="predicted"/>
<sequence>MYYRAHPTCLAGDRWSHQPVTSLYPLLEEGTLEHILSCCSKALGEGRYRWRHDQVLKVITSTITYGIGHCKRLRSVKKNITFVRAGEKPLLAARATSSGLLATAQDWELEVEIPRNCCYHIAAA</sequence>
<dbReference type="EMBL" id="CM055737">
    <property type="protein sequence ID" value="KAJ8005611.1"/>
    <property type="molecule type" value="Genomic_DNA"/>
</dbReference>
<evidence type="ECO:0000313" key="2">
    <source>
        <dbReference type="Proteomes" id="UP001157502"/>
    </source>
</evidence>
<organism evidence="1 2">
    <name type="scientific">Dallia pectoralis</name>
    <name type="common">Alaska blackfish</name>
    <dbReference type="NCBI Taxonomy" id="75939"/>
    <lineage>
        <taxon>Eukaryota</taxon>
        <taxon>Metazoa</taxon>
        <taxon>Chordata</taxon>
        <taxon>Craniata</taxon>
        <taxon>Vertebrata</taxon>
        <taxon>Euteleostomi</taxon>
        <taxon>Actinopterygii</taxon>
        <taxon>Neopterygii</taxon>
        <taxon>Teleostei</taxon>
        <taxon>Protacanthopterygii</taxon>
        <taxon>Esociformes</taxon>
        <taxon>Umbridae</taxon>
        <taxon>Dallia</taxon>
    </lineage>
</organism>
<comment type="caution">
    <text evidence="1">The sequence shown here is derived from an EMBL/GenBank/DDBJ whole genome shotgun (WGS) entry which is preliminary data.</text>
</comment>
<gene>
    <name evidence="1" type="ORF">DPEC_G00119740</name>
</gene>